<evidence type="ECO:0000256" key="1">
    <source>
        <dbReference type="SAM" id="Phobius"/>
    </source>
</evidence>
<organism evidence="2 3">
    <name type="scientific">Hydrogenovibrio marinus</name>
    <dbReference type="NCBI Taxonomy" id="28885"/>
    <lineage>
        <taxon>Bacteria</taxon>
        <taxon>Pseudomonadati</taxon>
        <taxon>Pseudomonadota</taxon>
        <taxon>Gammaproteobacteria</taxon>
        <taxon>Thiotrichales</taxon>
        <taxon>Piscirickettsiaceae</taxon>
        <taxon>Hydrogenovibrio</taxon>
    </lineage>
</organism>
<keyword evidence="3" id="KW-1185">Reference proteome</keyword>
<proteinExistence type="predicted"/>
<keyword evidence="1" id="KW-0812">Transmembrane</keyword>
<feature type="transmembrane region" description="Helical" evidence="1">
    <location>
        <begin position="21"/>
        <end position="41"/>
    </location>
</feature>
<comment type="caution">
    <text evidence="2">The sequence shown here is derived from an EMBL/GenBank/DDBJ whole genome shotgun (WGS) entry which is preliminary data.</text>
</comment>
<name>A0A066ZRE8_HYDMR</name>
<dbReference type="Proteomes" id="UP000027341">
    <property type="component" value="Unassembled WGS sequence"/>
</dbReference>
<accession>A0A066ZRE8</accession>
<dbReference type="RefSeq" id="WP_029908350.1">
    <property type="nucleotide sequence ID" value="NZ_AP020335.1"/>
</dbReference>
<keyword evidence="1" id="KW-1133">Transmembrane helix</keyword>
<gene>
    <name evidence="2" type="ORF">EI16_00550</name>
</gene>
<protein>
    <submittedName>
        <fullName evidence="2">Uncharacterized protein</fullName>
    </submittedName>
</protein>
<reference evidence="2 3" key="1">
    <citation type="submission" date="2014-04" db="EMBL/GenBank/DDBJ databases">
        <title>Draft genome sequence of Hydrogenovibrio marinus MH-110, a model organism for aerobic H2 metabolism.</title>
        <authorList>
            <person name="Cha H.J."/>
            <person name="Jo B.H."/>
            <person name="Hwang B.H."/>
        </authorList>
    </citation>
    <scope>NUCLEOTIDE SEQUENCE [LARGE SCALE GENOMIC DNA]</scope>
    <source>
        <strain evidence="2 3">MH-110</strain>
    </source>
</reference>
<dbReference type="AlphaFoldDB" id="A0A066ZRE8"/>
<evidence type="ECO:0000313" key="3">
    <source>
        <dbReference type="Proteomes" id="UP000027341"/>
    </source>
</evidence>
<sequence>MTQQTDNEQPKSPRMERHVQTILVSIITAAILWSAVKLTSYQELFGRLDERIIALSNKLDDVVKMRNDVESLKVRVSILESNKKEHR</sequence>
<evidence type="ECO:0000313" key="2">
    <source>
        <dbReference type="EMBL" id="KDN94839.1"/>
    </source>
</evidence>
<dbReference type="STRING" id="28885.EI16_00550"/>
<dbReference type="EMBL" id="JMIU01000001">
    <property type="protein sequence ID" value="KDN94839.1"/>
    <property type="molecule type" value="Genomic_DNA"/>
</dbReference>
<keyword evidence="1" id="KW-0472">Membrane</keyword>